<dbReference type="InterPro" id="IPR018253">
    <property type="entry name" value="DnaJ_domain_CS"/>
</dbReference>
<dbReference type="Gene3D" id="1.10.287.110">
    <property type="entry name" value="DnaJ domain"/>
    <property type="match status" value="1"/>
</dbReference>
<comment type="similarity">
    <text evidence="12 14">Belongs to the DnaJ family.</text>
</comment>
<keyword evidence="19" id="KW-1185">Reference proteome</keyword>
<dbReference type="FunFam" id="2.60.260.20:FF:000009">
    <property type="entry name" value="Putative Mitochondrial DnaJ chaperone"/>
    <property type="match status" value="1"/>
</dbReference>
<evidence type="ECO:0000256" key="13">
    <source>
        <dbReference type="ARBA" id="ARBA00067609"/>
    </source>
</evidence>
<keyword evidence="7 14" id="KW-0863">Zinc-finger</keyword>
<gene>
    <name evidence="14 18" type="primary">dnaJ</name>
    <name evidence="18" type="ORF">EQU50_02040</name>
</gene>
<dbReference type="SUPFAM" id="SSF57938">
    <property type="entry name" value="DnaJ/Hsp40 cysteine-rich domain"/>
    <property type="match status" value="1"/>
</dbReference>
<feature type="repeat" description="CXXCXGXG motif" evidence="14">
    <location>
        <begin position="151"/>
        <end position="158"/>
    </location>
</feature>
<dbReference type="PROSITE" id="PS51188">
    <property type="entry name" value="ZF_CR"/>
    <property type="match status" value="1"/>
</dbReference>
<feature type="binding site" evidence="14">
    <location>
        <position position="190"/>
    </location>
    <ligand>
        <name>Zn(2+)</name>
        <dbReference type="ChEBI" id="CHEBI:29105"/>
        <label>2</label>
    </ligand>
</feature>
<evidence type="ECO:0000256" key="14">
    <source>
        <dbReference type="HAMAP-Rule" id="MF_01152"/>
    </source>
</evidence>
<dbReference type="OrthoDB" id="9779889at2"/>
<feature type="zinc finger region" description="CR-type" evidence="15">
    <location>
        <begin position="138"/>
        <end position="216"/>
    </location>
</feature>
<dbReference type="Gene3D" id="2.10.230.10">
    <property type="entry name" value="Heat shock protein DnaJ, cysteine-rich domain"/>
    <property type="match status" value="1"/>
</dbReference>
<feature type="repeat" description="CXXCXGXG motif" evidence="14">
    <location>
        <begin position="168"/>
        <end position="175"/>
    </location>
</feature>
<dbReference type="PRINTS" id="PR00625">
    <property type="entry name" value="JDOMAIN"/>
</dbReference>
<evidence type="ECO:0000256" key="1">
    <source>
        <dbReference type="ARBA" id="ARBA00004496"/>
    </source>
</evidence>
<keyword evidence="10 14" id="KW-0143">Chaperone</keyword>
<name>A0A4Q7DK24_9PROT</name>
<evidence type="ECO:0000256" key="7">
    <source>
        <dbReference type="ARBA" id="ARBA00022771"/>
    </source>
</evidence>
<keyword evidence="9 14" id="KW-0346">Stress response</keyword>
<evidence type="ECO:0000256" key="12">
    <source>
        <dbReference type="ARBA" id="ARBA00061004"/>
    </source>
</evidence>
<evidence type="ECO:0000256" key="9">
    <source>
        <dbReference type="ARBA" id="ARBA00023016"/>
    </source>
</evidence>
<feature type="binding site" evidence="14">
    <location>
        <position position="171"/>
    </location>
    <ligand>
        <name>Zn(2+)</name>
        <dbReference type="ChEBI" id="CHEBI:29105"/>
        <label>2</label>
    </ligand>
</feature>
<dbReference type="PROSITE" id="PS00636">
    <property type="entry name" value="DNAJ_1"/>
    <property type="match status" value="1"/>
</dbReference>
<dbReference type="CDD" id="cd10719">
    <property type="entry name" value="DnaJ_zf"/>
    <property type="match status" value="1"/>
</dbReference>
<dbReference type="InterPro" id="IPR001623">
    <property type="entry name" value="DnaJ_domain"/>
</dbReference>
<dbReference type="AlphaFoldDB" id="A0A4Q7DK24"/>
<feature type="binding site" evidence="14">
    <location>
        <position position="168"/>
    </location>
    <ligand>
        <name>Zn(2+)</name>
        <dbReference type="ChEBI" id="CHEBI:29105"/>
        <label>2</label>
    </ligand>
</feature>
<feature type="repeat" description="CXXCXGXG motif" evidence="14">
    <location>
        <begin position="190"/>
        <end position="197"/>
    </location>
</feature>
<proteinExistence type="inferred from homology"/>
<feature type="binding site" evidence="14">
    <location>
        <position position="193"/>
    </location>
    <ligand>
        <name>Zn(2+)</name>
        <dbReference type="ChEBI" id="CHEBI:29105"/>
        <label>2</label>
    </ligand>
</feature>
<dbReference type="Gene3D" id="2.60.260.20">
    <property type="entry name" value="Urease metallochaperone UreE, N-terminal domain"/>
    <property type="match status" value="2"/>
</dbReference>
<dbReference type="FunFam" id="2.60.260.20:FF:000004">
    <property type="entry name" value="Molecular chaperone DnaJ"/>
    <property type="match status" value="1"/>
</dbReference>
<dbReference type="FunFam" id="1.10.287.110:FF:000034">
    <property type="entry name" value="Chaperone protein DnaJ"/>
    <property type="match status" value="1"/>
</dbReference>
<comment type="function">
    <text evidence="11 14">Participates actively in the response to hyperosmotic and heat shock by preventing the aggregation of stress-denatured proteins and by disaggregating proteins, also in an autonomous, DnaK-independent fashion. Unfolded proteins bind initially to DnaJ; upon interaction with the DnaJ-bound protein, DnaK hydrolyzes its bound ATP, resulting in the formation of a stable complex. GrpE releases ADP from DnaK; ATP binding to DnaK triggers the release of the substrate protein, thus completing the reaction cycle. Several rounds of ATP-dependent interactions between DnaJ, DnaK and GrpE are required for fully efficient folding. Also involved, together with DnaK and GrpE, in the DNA replication of plasmids through activation of initiation proteins.</text>
</comment>
<evidence type="ECO:0000256" key="5">
    <source>
        <dbReference type="ARBA" id="ARBA00022723"/>
    </source>
</evidence>
<keyword evidence="5 14" id="KW-0479">Metal-binding</keyword>
<evidence type="ECO:0000259" key="16">
    <source>
        <dbReference type="PROSITE" id="PS50076"/>
    </source>
</evidence>
<dbReference type="PANTHER" id="PTHR43096">
    <property type="entry name" value="DNAJ HOMOLOG 1, MITOCHONDRIAL-RELATED"/>
    <property type="match status" value="1"/>
</dbReference>
<dbReference type="InterPro" id="IPR036869">
    <property type="entry name" value="J_dom_sf"/>
</dbReference>
<evidence type="ECO:0000256" key="2">
    <source>
        <dbReference type="ARBA" id="ARBA00011738"/>
    </source>
</evidence>
<keyword evidence="6 14" id="KW-0677">Repeat</keyword>
<dbReference type="Pfam" id="PF00684">
    <property type="entry name" value="DnaJ_CXXCXGXG"/>
    <property type="match status" value="1"/>
</dbReference>
<dbReference type="HAMAP" id="MF_01152">
    <property type="entry name" value="DnaJ"/>
    <property type="match status" value="1"/>
</dbReference>
<evidence type="ECO:0000259" key="17">
    <source>
        <dbReference type="PROSITE" id="PS51188"/>
    </source>
</evidence>
<feature type="binding site" evidence="14">
    <location>
        <position position="204"/>
    </location>
    <ligand>
        <name>Zn(2+)</name>
        <dbReference type="ChEBI" id="CHEBI:29105"/>
        <label>1</label>
    </ligand>
</feature>
<evidence type="ECO:0000256" key="6">
    <source>
        <dbReference type="ARBA" id="ARBA00022737"/>
    </source>
</evidence>
<evidence type="ECO:0000256" key="10">
    <source>
        <dbReference type="ARBA" id="ARBA00023186"/>
    </source>
</evidence>
<comment type="domain">
    <text evidence="14">The J domain is necessary and sufficient to stimulate DnaK ATPase activity. Zinc center 1 plays an important role in the autonomous, DnaK-independent chaperone activity of DnaJ. Zinc center 2 is essential for interaction with DnaK and for DnaJ activity.</text>
</comment>
<dbReference type="InterPro" id="IPR036410">
    <property type="entry name" value="HSP_DnaJ_Cys-rich_dom_sf"/>
</dbReference>
<dbReference type="RefSeq" id="WP_130153502.1">
    <property type="nucleotide sequence ID" value="NZ_SCFB01000004.1"/>
</dbReference>
<feature type="domain" description="J" evidence="16">
    <location>
        <begin position="5"/>
        <end position="70"/>
    </location>
</feature>
<evidence type="ECO:0000313" key="18">
    <source>
        <dbReference type="EMBL" id="RZI46394.1"/>
    </source>
</evidence>
<dbReference type="InterPro" id="IPR001305">
    <property type="entry name" value="HSP_DnaJ_Cys-rich_dom"/>
</dbReference>
<accession>A0A4Q7DK24</accession>
<feature type="binding site" evidence="14">
    <location>
        <position position="207"/>
    </location>
    <ligand>
        <name>Zn(2+)</name>
        <dbReference type="ChEBI" id="CHEBI:29105"/>
        <label>1</label>
    </ligand>
</feature>
<dbReference type="EMBL" id="SCFB01000004">
    <property type="protein sequence ID" value="RZI46394.1"/>
    <property type="molecule type" value="Genomic_DNA"/>
</dbReference>
<evidence type="ECO:0000256" key="8">
    <source>
        <dbReference type="ARBA" id="ARBA00022833"/>
    </source>
</evidence>
<dbReference type="Pfam" id="PF01556">
    <property type="entry name" value="DnaJ_C"/>
    <property type="match status" value="1"/>
</dbReference>
<comment type="cofactor">
    <cofactor evidence="14">
        <name>Zn(2+)</name>
        <dbReference type="ChEBI" id="CHEBI:29105"/>
    </cofactor>
    <text evidence="14">Binds 2 Zn(2+) ions per monomer.</text>
</comment>
<dbReference type="PROSITE" id="PS50076">
    <property type="entry name" value="DNAJ_2"/>
    <property type="match status" value="1"/>
</dbReference>
<sequence>MANKDFYKTLGVSQGSSPEDIKKAYRKLAMKYHPDKNPGDKAAEQKFRDVAEAYEILSDEQKKAAYDRYGSAAFEQGMGGGGGAGPGFGGFGFSGNFSDIIDEMFGDLGGSGRTDTFQQIGADVRFNLDISLDDAFKGTTARVKFTTGVPCDHCHGLGSQGGLAPTNCSACHGRGKTRYQQGFFTIERACNTCGGSGKTIADPCRPCGGQGRVRREKNLEVKIPPGVEDGTRIRLTREGEAGLRGGPAGDLYVFLSVRPHRLFKRQGADLFCRIPIPMTTAALGGEIEVPCVDGSKSSLKIPSGTQGGQQFRLRGKGMSVLRSSARGDLIIEAGVETPVNLSKKQKELLKQFEEASKKEENNPHSTGFFAKVKEFWDELGGA</sequence>
<keyword evidence="4 14" id="KW-0235">DNA replication</keyword>
<dbReference type="GO" id="GO:0042026">
    <property type="term" value="P:protein refolding"/>
    <property type="evidence" value="ECO:0007669"/>
    <property type="project" value="TreeGrafter"/>
</dbReference>
<dbReference type="SUPFAM" id="SSF49493">
    <property type="entry name" value="HSP40/DnaJ peptide-binding domain"/>
    <property type="match status" value="2"/>
</dbReference>
<dbReference type="NCBIfam" id="TIGR02349">
    <property type="entry name" value="DnaJ_bact"/>
    <property type="match status" value="1"/>
</dbReference>
<evidence type="ECO:0000256" key="4">
    <source>
        <dbReference type="ARBA" id="ARBA00022705"/>
    </source>
</evidence>
<dbReference type="Proteomes" id="UP000293550">
    <property type="component" value="Unassembled WGS sequence"/>
</dbReference>
<dbReference type="FunFam" id="2.10.230.10:FF:000002">
    <property type="entry name" value="Molecular chaperone DnaJ"/>
    <property type="match status" value="1"/>
</dbReference>
<dbReference type="SUPFAM" id="SSF46565">
    <property type="entry name" value="Chaperone J-domain"/>
    <property type="match status" value="1"/>
</dbReference>
<evidence type="ECO:0000256" key="15">
    <source>
        <dbReference type="PROSITE-ProRule" id="PRU00546"/>
    </source>
</evidence>
<dbReference type="CDD" id="cd06257">
    <property type="entry name" value="DnaJ"/>
    <property type="match status" value="1"/>
</dbReference>
<comment type="subunit">
    <text evidence="2 14">Homodimer.</text>
</comment>
<dbReference type="GO" id="GO:0005737">
    <property type="term" value="C:cytoplasm"/>
    <property type="evidence" value="ECO:0007669"/>
    <property type="project" value="UniProtKB-SubCell"/>
</dbReference>
<feature type="repeat" description="CXXCXGXG motif" evidence="14">
    <location>
        <begin position="204"/>
        <end position="211"/>
    </location>
</feature>
<dbReference type="NCBIfam" id="NF008035">
    <property type="entry name" value="PRK10767.1"/>
    <property type="match status" value="1"/>
</dbReference>
<organism evidence="18 19">
    <name type="scientific">Candidatus Finniella inopinata</name>
    <dbReference type="NCBI Taxonomy" id="1696036"/>
    <lineage>
        <taxon>Bacteria</taxon>
        <taxon>Pseudomonadati</taxon>
        <taxon>Pseudomonadota</taxon>
        <taxon>Alphaproteobacteria</taxon>
        <taxon>Holosporales</taxon>
        <taxon>Candidatus Paracaedibacteraceae</taxon>
        <taxon>Candidatus Finniella</taxon>
    </lineage>
</organism>
<dbReference type="GO" id="GO:0051082">
    <property type="term" value="F:unfolded protein binding"/>
    <property type="evidence" value="ECO:0007669"/>
    <property type="project" value="UniProtKB-UniRule"/>
</dbReference>
<feature type="binding site" evidence="14">
    <location>
        <position position="154"/>
    </location>
    <ligand>
        <name>Zn(2+)</name>
        <dbReference type="ChEBI" id="CHEBI:29105"/>
        <label>1</label>
    </ligand>
</feature>
<feature type="binding site" evidence="14">
    <location>
        <position position="151"/>
    </location>
    <ligand>
        <name>Zn(2+)</name>
        <dbReference type="ChEBI" id="CHEBI:29105"/>
        <label>1</label>
    </ligand>
</feature>
<keyword evidence="3 14" id="KW-0963">Cytoplasm</keyword>
<reference evidence="18 19" key="1">
    <citation type="submission" date="2018-10" db="EMBL/GenBank/DDBJ databases">
        <title>An updated phylogeny of the Alphaproteobacteria reveals that the parasitic Rickettsiales and Holosporales have independent origins.</title>
        <authorList>
            <person name="Munoz-Gomez S.A."/>
            <person name="Hess S."/>
            <person name="Burger G."/>
            <person name="Lang B.F."/>
            <person name="Susko E."/>
            <person name="Slamovits C.H."/>
            <person name="Roger A.J."/>
        </authorList>
    </citation>
    <scope>NUCLEOTIDE SEQUENCE [LARGE SCALE GENOMIC DNA]</scope>
    <source>
        <strain evidence="18">HOLO01</strain>
    </source>
</reference>
<dbReference type="Pfam" id="PF00226">
    <property type="entry name" value="DnaJ"/>
    <property type="match status" value="1"/>
</dbReference>
<protein>
    <recommendedName>
        <fullName evidence="13 14">Chaperone protein DnaJ</fullName>
    </recommendedName>
</protein>
<dbReference type="GO" id="GO:0031072">
    <property type="term" value="F:heat shock protein binding"/>
    <property type="evidence" value="ECO:0007669"/>
    <property type="project" value="InterPro"/>
</dbReference>
<dbReference type="CDD" id="cd10747">
    <property type="entry name" value="DnaJ_C"/>
    <property type="match status" value="1"/>
</dbReference>
<evidence type="ECO:0000256" key="11">
    <source>
        <dbReference type="ARBA" id="ARBA00053423"/>
    </source>
</evidence>
<dbReference type="GO" id="GO:0009408">
    <property type="term" value="P:response to heat"/>
    <property type="evidence" value="ECO:0007669"/>
    <property type="project" value="InterPro"/>
</dbReference>
<feature type="domain" description="CR-type" evidence="17">
    <location>
        <begin position="138"/>
        <end position="216"/>
    </location>
</feature>
<dbReference type="GO" id="GO:0005524">
    <property type="term" value="F:ATP binding"/>
    <property type="evidence" value="ECO:0007669"/>
    <property type="project" value="InterPro"/>
</dbReference>
<dbReference type="GO" id="GO:0008270">
    <property type="term" value="F:zinc ion binding"/>
    <property type="evidence" value="ECO:0007669"/>
    <property type="project" value="UniProtKB-UniRule"/>
</dbReference>
<dbReference type="SMART" id="SM00271">
    <property type="entry name" value="DnaJ"/>
    <property type="match status" value="1"/>
</dbReference>
<evidence type="ECO:0000313" key="19">
    <source>
        <dbReference type="Proteomes" id="UP000293550"/>
    </source>
</evidence>
<comment type="caution">
    <text evidence="18">The sequence shown here is derived from an EMBL/GenBank/DDBJ whole genome shotgun (WGS) entry which is preliminary data.</text>
</comment>
<dbReference type="PANTHER" id="PTHR43096:SF48">
    <property type="entry name" value="CHAPERONE PROTEIN DNAJ"/>
    <property type="match status" value="1"/>
</dbReference>
<evidence type="ECO:0000256" key="3">
    <source>
        <dbReference type="ARBA" id="ARBA00022490"/>
    </source>
</evidence>
<dbReference type="InterPro" id="IPR002939">
    <property type="entry name" value="DnaJ_C"/>
</dbReference>
<dbReference type="InterPro" id="IPR008971">
    <property type="entry name" value="HSP40/DnaJ_pept-bd"/>
</dbReference>
<dbReference type="InterPro" id="IPR012724">
    <property type="entry name" value="DnaJ"/>
</dbReference>
<comment type="subcellular location">
    <subcellularLocation>
        <location evidence="1 14">Cytoplasm</location>
    </subcellularLocation>
</comment>
<dbReference type="GO" id="GO:0006260">
    <property type="term" value="P:DNA replication"/>
    <property type="evidence" value="ECO:0007669"/>
    <property type="project" value="UniProtKB-KW"/>
</dbReference>
<keyword evidence="8 14" id="KW-0862">Zinc</keyword>